<evidence type="ECO:0000256" key="3">
    <source>
        <dbReference type="SAM" id="SignalP"/>
    </source>
</evidence>
<feature type="chain" id="PRO_5038989685" evidence="3">
    <location>
        <begin position="26"/>
        <end position="381"/>
    </location>
</feature>
<feature type="signal peptide" evidence="3">
    <location>
        <begin position="1"/>
        <end position="25"/>
    </location>
</feature>
<keyword evidence="1" id="KW-0378">Hydrolase</keyword>
<organism evidence="5 6">
    <name type="scientific">Haloactinopolyspora alba</name>
    <dbReference type="NCBI Taxonomy" id="648780"/>
    <lineage>
        <taxon>Bacteria</taxon>
        <taxon>Bacillati</taxon>
        <taxon>Actinomycetota</taxon>
        <taxon>Actinomycetes</taxon>
        <taxon>Jiangellales</taxon>
        <taxon>Jiangellaceae</taxon>
        <taxon>Haloactinopolyspora</taxon>
    </lineage>
</organism>
<proteinExistence type="predicted"/>
<sequence>MSRLVKAARAAGTVGTWLGVASAGAAVGFAAERYTMGRSLKGDDPYADEPFGSLRGESRTVRTDDGVDLHVEVDEPDADAGPDVTVVFSHGFALTQDSWHFQRRDLRGRARLVFWDQRGHGRSGALPEGGELSLARLGADLGHVVDAVAPHGPVVLVGHSMGGMTLLELAADRPELFEGRVAGVALAATSARKLDVSGFGLPGYLGKVAGRAAPGALSVLSRRPELVERGRRMGSDLGYVLTRRYAFAEGGSPRLVEFTALMNAAVPIDVVAEFFPLFGALDASAALPVLAGVPAFVVGAEHDLMTPVEHGRAIAEQLSDVEYVEATDAGHMVVLERHELVTEGIAELLQRVRSGRTRARRSSTRVASLNNRPRPRGKEQV</sequence>
<dbReference type="InterPro" id="IPR050266">
    <property type="entry name" value="AB_hydrolase_sf"/>
</dbReference>
<dbReference type="PANTHER" id="PTHR43798:SF31">
    <property type="entry name" value="AB HYDROLASE SUPERFAMILY PROTEIN YCLE"/>
    <property type="match status" value="1"/>
</dbReference>
<keyword evidence="6" id="KW-1185">Reference proteome</keyword>
<evidence type="ECO:0000259" key="4">
    <source>
        <dbReference type="Pfam" id="PF00561"/>
    </source>
</evidence>
<feature type="domain" description="AB hydrolase-1" evidence="4">
    <location>
        <begin position="85"/>
        <end position="336"/>
    </location>
</feature>
<feature type="region of interest" description="Disordered" evidence="2">
    <location>
        <begin position="356"/>
        <end position="381"/>
    </location>
</feature>
<dbReference type="Pfam" id="PF00561">
    <property type="entry name" value="Abhydrolase_1"/>
    <property type="match status" value="1"/>
</dbReference>
<evidence type="ECO:0000256" key="1">
    <source>
        <dbReference type="ARBA" id="ARBA00022801"/>
    </source>
</evidence>
<dbReference type="AlphaFoldDB" id="A0A2P8DPI5"/>
<reference evidence="5 6" key="1">
    <citation type="submission" date="2018-03" db="EMBL/GenBank/DDBJ databases">
        <title>Genomic Encyclopedia of Archaeal and Bacterial Type Strains, Phase II (KMG-II): from individual species to whole genera.</title>
        <authorList>
            <person name="Goeker M."/>
        </authorList>
    </citation>
    <scope>NUCLEOTIDE SEQUENCE [LARGE SCALE GENOMIC DNA]</scope>
    <source>
        <strain evidence="5 6">DSM 45211</strain>
    </source>
</reference>
<dbReference type="PANTHER" id="PTHR43798">
    <property type="entry name" value="MONOACYLGLYCEROL LIPASE"/>
    <property type="match status" value="1"/>
</dbReference>
<dbReference type="InterPro" id="IPR000073">
    <property type="entry name" value="AB_hydrolase_1"/>
</dbReference>
<keyword evidence="3" id="KW-0732">Signal</keyword>
<dbReference type="RefSeq" id="WP_165358746.1">
    <property type="nucleotide sequence ID" value="NZ_PYGE01000018.1"/>
</dbReference>
<evidence type="ECO:0000313" key="5">
    <source>
        <dbReference type="EMBL" id="PSK99116.1"/>
    </source>
</evidence>
<accession>A0A2P8DPI5</accession>
<dbReference type="GO" id="GO:0016787">
    <property type="term" value="F:hydrolase activity"/>
    <property type="evidence" value="ECO:0007669"/>
    <property type="project" value="UniProtKB-KW"/>
</dbReference>
<dbReference type="EMBL" id="PYGE01000018">
    <property type="protein sequence ID" value="PSK99116.1"/>
    <property type="molecule type" value="Genomic_DNA"/>
</dbReference>
<dbReference type="Proteomes" id="UP000243528">
    <property type="component" value="Unassembled WGS sequence"/>
</dbReference>
<dbReference type="SUPFAM" id="SSF53474">
    <property type="entry name" value="alpha/beta-Hydrolases"/>
    <property type="match status" value="1"/>
</dbReference>
<dbReference type="InterPro" id="IPR029058">
    <property type="entry name" value="AB_hydrolase_fold"/>
</dbReference>
<dbReference type="Gene3D" id="3.40.50.1820">
    <property type="entry name" value="alpha/beta hydrolase"/>
    <property type="match status" value="1"/>
</dbReference>
<dbReference type="GO" id="GO:0016020">
    <property type="term" value="C:membrane"/>
    <property type="evidence" value="ECO:0007669"/>
    <property type="project" value="TreeGrafter"/>
</dbReference>
<evidence type="ECO:0000313" key="6">
    <source>
        <dbReference type="Proteomes" id="UP000243528"/>
    </source>
</evidence>
<name>A0A2P8DPI5_9ACTN</name>
<protein>
    <submittedName>
        <fullName evidence="5">Pimeloyl-ACP methyl ester carboxylesterase</fullName>
    </submittedName>
</protein>
<evidence type="ECO:0000256" key="2">
    <source>
        <dbReference type="SAM" id="MobiDB-lite"/>
    </source>
</evidence>
<gene>
    <name evidence="5" type="ORF">CLV30_11817</name>
</gene>
<comment type="caution">
    <text evidence="5">The sequence shown here is derived from an EMBL/GenBank/DDBJ whole genome shotgun (WGS) entry which is preliminary data.</text>
</comment>